<feature type="transmembrane region" description="Helical" evidence="7">
    <location>
        <begin position="49"/>
        <end position="72"/>
    </location>
</feature>
<keyword evidence="11" id="KW-1185">Reference proteome</keyword>
<evidence type="ECO:0000256" key="6">
    <source>
        <dbReference type="ARBA" id="ARBA00023136"/>
    </source>
</evidence>
<dbReference type="InterPro" id="IPR000515">
    <property type="entry name" value="MetI-like"/>
</dbReference>
<dbReference type="PROSITE" id="PS50928">
    <property type="entry name" value="ABC_TM1"/>
    <property type="match status" value="1"/>
</dbReference>
<evidence type="ECO:0000313" key="11">
    <source>
        <dbReference type="Proteomes" id="UP000252914"/>
    </source>
</evidence>
<evidence type="ECO:0000256" key="3">
    <source>
        <dbReference type="ARBA" id="ARBA00022475"/>
    </source>
</evidence>
<dbReference type="GO" id="GO:0055085">
    <property type="term" value="P:transmembrane transport"/>
    <property type="evidence" value="ECO:0007669"/>
    <property type="project" value="InterPro"/>
</dbReference>
<name>A0A367EWL6_9ACTN</name>
<dbReference type="SUPFAM" id="SSF161098">
    <property type="entry name" value="MetI-like"/>
    <property type="match status" value="1"/>
</dbReference>
<dbReference type="EMBL" id="QOIN01000045">
    <property type="protein sequence ID" value="RCG22032.1"/>
    <property type="molecule type" value="Genomic_DNA"/>
</dbReference>
<dbReference type="Pfam" id="PF00528">
    <property type="entry name" value="BPD_transp_1"/>
    <property type="match status" value="1"/>
</dbReference>
<dbReference type="RefSeq" id="WP_114022669.1">
    <property type="nucleotide sequence ID" value="NZ_JBEYTF010000007.1"/>
</dbReference>
<dbReference type="InterPro" id="IPR035906">
    <property type="entry name" value="MetI-like_sf"/>
</dbReference>
<gene>
    <name evidence="10" type="ORF">DTL70_16300</name>
</gene>
<feature type="domain" description="ABC transmembrane type-1" evidence="9">
    <location>
        <begin position="108"/>
        <end position="325"/>
    </location>
</feature>
<keyword evidence="6 7" id="KW-0472">Membrane</keyword>
<feature type="transmembrane region" description="Helical" evidence="7">
    <location>
        <begin position="145"/>
        <end position="165"/>
    </location>
</feature>
<keyword evidence="2 7" id="KW-0813">Transport</keyword>
<dbReference type="Proteomes" id="UP000252914">
    <property type="component" value="Unassembled WGS sequence"/>
</dbReference>
<feature type="region of interest" description="Disordered" evidence="8">
    <location>
        <begin position="1"/>
        <end position="38"/>
    </location>
</feature>
<dbReference type="PANTHER" id="PTHR30193">
    <property type="entry name" value="ABC TRANSPORTER PERMEASE PROTEIN"/>
    <property type="match status" value="1"/>
</dbReference>
<feature type="transmembrane region" description="Helical" evidence="7">
    <location>
        <begin position="304"/>
        <end position="326"/>
    </location>
</feature>
<dbReference type="GO" id="GO:0005886">
    <property type="term" value="C:plasma membrane"/>
    <property type="evidence" value="ECO:0007669"/>
    <property type="project" value="UniProtKB-SubCell"/>
</dbReference>
<evidence type="ECO:0000256" key="8">
    <source>
        <dbReference type="SAM" id="MobiDB-lite"/>
    </source>
</evidence>
<evidence type="ECO:0000313" key="10">
    <source>
        <dbReference type="EMBL" id="RCG22032.1"/>
    </source>
</evidence>
<feature type="transmembrane region" description="Helical" evidence="7">
    <location>
        <begin position="112"/>
        <end position="133"/>
    </location>
</feature>
<comment type="subcellular location">
    <subcellularLocation>
        <location evidence="1 7">Cell membrane</location>
        <topology evidence="1 7">Multi-pass membrane protein</topology>
    </subcellularLocation>
</comment>
<dbReference type="Gene3D" id="1.10.3720.10">
    <property type="entry name" value="MetI-like"/>
    <property type="match status" value="1"/>
</dbReference>
<keyword evidence="3" id="KW-1003">Cell membrane</keyword>
<keyword evidence="5 7" id="KW-1133">Transmembrane helix</keyword>
<evidence type="ECO:0000256" key="4">
    <source>
        <dbReference type="ARBA" id="ARBA00022692"/>
    </source>
</evidence>
<keyword evidence="4 7" id="KW-0812">Transmembrane</keyword>
<dbReference type="InterPro" id="IPR051393">
    <property type="entry name" value="ABC_transporter_permease"/>
</dbReference>
<dbReference type="AlphaFoldDB" id="A0A367EWL6"/>
<reference evidence="10 11" key="1">
    <citation type="submission" date="2018-06" db="EMBL/GenBank/DDBJ databases">
        <title>Streptomyces reniochalinae sp. nov. and Streptomyces diacarnus sp. nov. from marine sponges.</title>
        <authorList>
            <person name="Li L."/>
        </authorList>
    </citation>
    <scope>NUCLEOTIDE SEQUENCE [LARGE SCALE GENOMIC DNA]</scope>
    <source>
        <strain evidence="10 11">LHW51701</strain>
    </source>
</reference>
<comment type="caution">
    <text evidence="10">The sequence shown here is derived from an EMBL/GenBank/DDBJ whole genome shotgun (WGS) entry which is preliminary data.</text>
</comment>
<proteinExistence type="inferred from homology"/>
<comment type="similarity">
    <text evidence="7">Belongs to the binding-protein-dependent transport system permease family.</text>
</comment>
<dbReference type="PANTHER" id="PTHR30193:SF44">
    <property type="entry name" value="LACTOSE TRANSPORT SYSTEM PERMEASE PROTEIN LACF"/>
    <property type="match status" value="1"/>
</dbReference>
<evidence type="ECO:0000256" key="1">
    <source>
        <dbReference type="ARBA" id="ARBA00004651"/>
    </source>
</evidence>
<evidence type="ECO:0000256" key="7">
    <source>
        <dbReference type="RuleBase" id="RU363032"/>
    </source>
</evidence>
<sequence>MSTASPASLGDEATGTVPAARGGGRGGRGTPPPRTPAARKRLLGLDHGAWFLLLPALLPILVLSVGPLLYAISLAFTDAQFGRTVETDFIGVTNFADLRLDSLFWESFRIGLVWAVAVTALQLVLALGLALLLNQNLRFRWLARTLALVPWAMPEVVVGIMWRLVYHQDAGILNKTLRQVGLIGGSAENIDWLTNLSLALPAVILVGVWAGMPQTTVVLLAGLQNVPHELTEAAQLDGAGVWRRFASVTWPALKPVAVAMTALNFIWNFNSFGLVYVLTQGGPGGQTRLPMLFAYEEAFKYGQFGYAAAMGVVMIAVVAVFLTVFLRKRLKEDAI</sequence>
<protein>
    <submittedName>
        <fullName evidence="10">Sugar ABC transporter permease</fullName>
    </submittedName>
</protein>
<evidence type="ECO:0000256" key="5">
    <source>
        <dbReference type="ARBA" id="ARBA00022989"/>
    </source>
</evidence>
<organism evidence="10 11">
    <name type="scientific">Streptomyces diacarni</name>
    <dbReference type="NCBI Taxonomy" id="2800381"/>
    <lineage>
        <taxon>Bacteria</taxon>
        <taxon>Bacillati</taxon>
        <taxon>Actinomycetota</taxon>
        <taxon>Actinomycetes</taxon>
        <taxon>Kitasatosporales</taxon>
        <taxon>Streptomycetaceae</taxon>
        <taxon>Streptomyces</taxon>
    </lineage>
</organism>
<dbReference type="CDD" id="cd06261">
    <property type="entry name" value="TM_PBP2"/>
    <property type="match status" value="1"/>
</dbReference>
<feature type="transmembrane region" description="Helical" evidence="7">
    <location>
        <begin position="198"/>
        <end position="223"/>
    </location>
</feature>
<evidence type="ECO:0000259" key="9">
    <source>
        <dbReference type="PROSITE" id="PS50928"/>
    </source>
</evidence>
<evidence type="ECO:0000256" key="2">
    <source>
        <dbReference type="ARBA" id="ARBA00022448"/>
    </source>
</evidence>
<accession>A0A367EWL6</accession>